<dbReference type="EMBL" id="BARU01019191">
    <property type="protein sequence ID" value="GAH49812.1"/>
    <property type="molecule type" value="Genomic_DNA"/>
</dbReference>
<name>X1FXT3_9ZZZZ</name>
<accession>X1FXT3</accession>
<feature type="transmembrane region" description="Helical" evidence="1">
    <location>
        <begin position="12"/>
        <end position="34"/>
    </location>
</feature>
<gene>
    <name evidence="2" type="ORF">S03H2_31627</name>
</gene>
<keyword evidence="1" id="KW-1133">Transmembrane helix</keyword>
<dbReference type="AlphaFoldDB" id="X1FXT3"/>
<feature type="transmembrane region" description="Helical" evidence="1">
    <location>
        <begin position="72"/>
        <end position="89"/>
    </location>
</feature>
<feature type="transmembrane region" description="Helical" evidence="1">
    <location>
        <begin position="109"/>
        <end position="127"/>
    </location>
</feature>
<sequence>MGFSSILKKPRNVLLLPLTLVIFSFLVIMMFKPFLLFATDNWYEKFLLYNFDIGYHFANVFTWIGEFYIPEILDYFGMFFWMFGITEMVEIDHTFDYVKTEYYHPVGSLIFLIIIGGILLIAGILIFRKRDIS</sequence>
<keyword evidence="1" id="KW-0812">Transmembrane</keyword>
<evidence type="ECO:0000313" key="2">
    <source>
        <dbReference type="EMBL" id="GAH49812.1"/>
    </source>
</evidence>
<keyword evidence="1" id="KW-0472">Membrane</keyword>
<evidence type="ECO:0000256" key="1">
    <source>
        <dbReference type="SAM" id="Phobius"/>
    </source>
</evidence>
<protein>
    <submittedName>
        <fullName evidence="2">Uncharacterized protein</fullName>
    </submittedName>
</protein>
<reference evidence="2" key="1">
    <citation type="journal article" date="2014" name="Front. Microbiol.">
        <title>High frequency of phylogenetically diverse reductive dehalogenase-homologous genes in deep subseafloor sedimentary metagenomes.</title>
        <authorList>
            <person name="Kawai M."/>
            <person name="Futagami T."/>
            <person name="Toyoda A."/>
            <person name="Takaki Y."/>
            <person name="Nishi S."/>
            <person name="Hori S."/>
            <person name="Arai W."/>
            <person name="Tsubouchi T."/>
            <person name="Morono Y."/>
            <person name="Uchiyama I."/>
            <person name="Ito T."/>
            <person name="Fujiyama A."/>
            <person name="Inagaki F."/>
            <person name="Takami H."/>
        </authorList>
    </citation>
    <scope>NUCLEOTIDE SEQUENCE</scope>
    <source>
        <strain evidence="2">Expedition CK06-06</strain>
    </source>
</reference>
<comment type="caution">
    <text evidence="2">The sequence shown here is derived from an EMBL/GenBank/DDBJ whole genome shotgun (WGS) entry which is preliminary data.</text>
</comment>
<organism evidence="2">
    <name type="scientific">marine sediment metagenome</name>
    <dbReference type="NCBI Taxonomy" id="412755"/>
    <lineage>
        <taxon>unclassified sequences</taxon>
        <taxon>metagenomes</taxon>
        <taxon>ecological metagenomes</taxon>
    </lineage>
</organism>
<proteinExistence type="predicted"/>